<evidence type="ECO:0000256" key="6">
    <source>
        <dbReference type="ARBA" id="ARBA00022723"/>
    </source>
</evidence>
<evidence type="ECO:0000259" key="13">
    <source>
        <dbReference type="Pfam" id="PF00330"/>
    </source>
</evidence>
<dbReference type="GO" id="GO:0005829">
    <property type="term" value="C:cytosol"/>
    <property type="evidence" value="ECO:0007669"/>
    <property type="project" value="TreeGrafter"/>
</dbReference>
<dbReference type="Pfam" id="PF00694">
    <property type="entry name" value="Aconitase_C"/>
    <property type="match status" value="1"/>
</dbReference>
<dbReference type="PRINTS" id="PR00415">
    <property type="entry name" value="ACONITASE"/>
</dbReference>
<evidence type="ECO:0000256" key="9">
    <source>
        <dbReference type="ARBA" id="ARBA00023239"/>
    </source>
</evidence>
<dbReference type="EC" id="4.2.1.3" evidence="3"/>
<evidence type="ECO:0000259" key="14">
    <source>
        <dbReference type="Pfam" id="PF00694"/>
    </source>
</evidence>
<sequence length="639" mass="67989">MKPLNLTEKILLDHLVDGNELPAPGTVIKIRVDEAFTQDATGTMCMLQLEAMGVNRVKPLSVNFVDHSMLQVGFRNPDDHEYLKTVAQKLGIVYSPAGTGICHFLNIENFVKPGMTGVGADSHTVNAGGCGAIFMGAGGYDVALAMATGEYSMPMPKVVKVNLTGSIQPGVMAMDVILKMLEINGVKGGKGTIFEYAGPGVASLSLTERATITNMGAEMGATTSIFPSDERTQAFLEERGRGQDYQQLAAEEGAEYERVIDIDLSALEPSIAIYPSPGNVEKVADHVGTKINQVSVGSCTNSSYENIASFAELLKGKRVSVDTLLYPGSRSVAMQLAESGYMTSLLHSGVRIQDNGCGACIGQGGSPVSKGISLRTFNRNFPKRSGTADAEVHLVSPLVAAASAITGEITIPQGDVEIKQTPAILDMESFVMPLPQEEAEKVEVIRGPNIMALPNFDPLPDTLKGEVLLKLGDNISTDDIQPAGTFLPLRSNVKEYAMQATFNPVDPSFSARACEHRDAGGHGIIVGGENYGQGSSREHAALCPRWLGIRAVVVSQFARIHVANLVNFGIVPLTFANEADYEKINQGDSVSIDVSNLEGDLFLEVNGERTPLNPAFEPGDVAPLKAGGSLPLFKSTYKG</sequence>
<evidence type="ECO:0000256" key="4">
    <source>
        <dbReference type="ARBA" id="ARBA00019378"/>
    </source>
</evidence>
<dbReference type="Gene3D" id="3.20.19.10">
    <property type="entry name" value="Aconitase, domain 4"/>
    <property type="match status" value="1"/>
</dbReference>
<dbReference type="SUPFAM" id="SSF52016">
    <property type="entry name" value="LeuD/IlvD-like"/>
    <property type="match status" value="1"/>
</dbReference>
<evidence type="ECO:0000313" key="16">
    <source>
        <dbReference type="Proteomes" id="UP000254771"/>
    </source>
</evidence>
<dbReference type="UniPathway" id="UPA00223">
    <property type="reaction ID" value="UER00718"/>
</dbReference>
<gene>
    <name evidence="15" type="ORF">DIZ78_09555</name>
</gene>
<dbReference type="NCBIfam" id="NF005558">
    <property type="entry name" value="PRK07229.1"/>
    <property type="match status" value="1"/>
</dbReference>
<dbReference type="PANTHER" id="PTHR43160:SF3">
    <property type="entry name" value="ACONITATE HYDRATASE, MITOCHONDRIAL"/>
    <property type="match status" value="1"/>
</dbReference>
<evidence type="ECO:0000256" key="1">
    <source>
        <dbReference type="ARBA" id="ARBA00001966"/>
    </source>
</evidence>
<protein>
    <recommendedName>
        <fullName evidence="4">Aconitate hydratase A</fullName>
        <ecNumber evidence="3">4.2.1.3</ecNumber>
    </recommendedName>
    <alternativeName>
        <fullName evidence="12">Iron-responsive protein-like</fullName>
    </alternativeName>
    <alternativeName>
        <fullName evidence="11">RNA-binding protein</fullName>
    </alternativeName>
</protein>
<evidence type="ECO:0000256" key="2">
    <source>
        <dbReference type="ARBA" id="ARBA00004717"/>
    </source>
</evidence>
<comment type="cofactor">
    <cofactor evidence="1">
        <name>[4Fe-4S] cluster</name>
        <dbReference type="ChEBI" id="CHEBI:49883"/>
    </cofactor>
</comment>
<keyword evidence="5" id="KW-0004">4Fe-4S</keyword>
<proteinExistence type="predicted"/>
<feature type="domain" description="Aconitase/3-isopropylmalate dehydratase large subunit alpha/beta/alpha" evidence="13">
    <location>
        <begin position="288"/>
        <end position="407"/>
    </location>
</feature>
<evidence type="ECO:0000256" key="7">
    <source>
        <dbReference type="ARBA" id="ARBA00023004"/>
    </source>
</evidence>
<evidence type="ECO:0000256" key="8">
    <source>
        <dbReference type="ARBA" id="ARBA00023014"/>
    </source>
</evidence>
<evidence type="ECO:0000256" key="11">
    <source>
        <dbReference type="ARBA" id="ARBA00031081"/>
    </source>
</evidence>
<dbReference type="InterPro" id="IPR036008">
    <property type="entry name" value="Aconitase_4Fe-4S_dom"/>
</dbReference>
<dbReference type="InterPro" id="IPR001030">
    <property type="entry name" value="Acoase/IPM_deHydtase_lsu_aba"/>
</dbReference>
<comment type="pathway">
    <text evidence="2">Carbohydrate metabolism; tricarboxylic acid cycle; isocitrate from oxaloacetate: step 2/2.</text>
</comment>
<evidence type="ECO:0000256" key="10">
    <source>
        <dbReference type="ARBA" id="ARBA00023501"/>
    </source>
</evidence>
<dbReference type="Pfam" id="PF00330">
    <property type="entry name" value="Aconitase"/>
    <property type="match status" value="2"/>
</dbReference>
<dbReference type="AlphaFoldDB" id="A0A370DLP3"/>
<keyword evidence="9" id="KW-0456">Lyase</keyword>
<dbReference type="GO" id="GO:0046872">
    <property type="term" value="F:metal ion binding"/>
    <property type="evidence" value="ECO:0007669"/>
    <property type="project" value="UniProtKB-KW"/>
</dbReference>
<dbReference type="InterPro" id="IPR015928">
    <property type="entry name" value="Aconitase/3IPM_dehydase_swvl"/>
</dbReference>
<feature type="domain" description="Aconitase/3-isopropylmalate dehydratase large subunit alpha/beta/alpha" evidence="13">
    <location>
        <begin position="8"/>
        <end position="287"/>
    </location>
</feature>
<keyword evidence="16" id="KW-1185">Reference proteome</keyword>
<evidence type="ECO:0000256" key="5">
    <source>
        <dbReference type="ARBA" id="ARBA00022485"/>
    </source>
</evidence>
<dbReference type="InterPro" id="IPR018136">
    <property type="entry name" value="Aconitase_4Fe-4S_BS"/>
</dbReference>
<dbReference type="SUPFAM" id="SSF53732">
    <property type="entry name" value="Aconitase iron-sulfur domain"/>
    <property type="match status" value="1"/>
</dbReference>
<dbReference type="GO" id="GO:0051539">
    <property type="term" value="F:4 iron, 4 sulfur cluster binding"/>
    <property type="evidence" value="ECO:0007669"/>
    <property type="project" value="UniProtKB-KW"/>
</dbReference>
<accession>A0A370DLP3</accession>
<dbReference type="InterPro" id="IPR015931">
    <property type="entry name" value="Acnase/IPM_dHydase_lsu_aba_1/3"/>
</dbReference>
<evidence type="ECO:0000256" key="12">
    <source>
        <dbReference type="ARBA" id="ARBA00031977"/>
    </source>
</evidence>
<dbReference type="PANTHER" id="PTHR43160">
    <property type="entry name" value="ACONITATE HYDRATASE B"/>
    <property type="match status" value="1"/>
</dbReference>
<dbReference type="Proteomes" id="UP000254771">
    <property type="component" value="Unassembled WGS sequence"/>
</dbReference>
<dbReference type="InterPro" id="IPR050926">
    <property type="entry name" value="Aconitase/IPM_isomerase"/>
</dbReference>
<name>A0A370DLP3_9GAMM</name>
<dbReference type="PROSITE" id="PS00450">
    <property type="entry name" value="ACONITASE_1"/>
    <property type="match status" value="1"/>
</dbReference>
<keyword evidence="6" id="KW-0479">Metal-binding</keyword>
<dbReference type="InterPro" id="IPR000573">
    <property type="entry name" value="AconitaseA/IPMdHydase_ssu_swvl"/>
</dbReference>
<evidence type="ECO:0000256" key="3">
    <source>
        <dbReference type="ARBA" id="ARBA00012926"/>
    </source>
</evidence>
<dbReference type="GO" id="GO:0006099">
    <property type="term" value="P:tricarboxylic acid cycle"/>
    <property type="evidence" value="ECO:0007669"/>
    <property type="project" value="UniProtKB-UniPathway"/>
</dbReference>
<dbReference type="GO" id="GO:0003994">
    <property type="term" value="F:aconitate hydratase activity"/>
    <property type="evidence" value="ECO:0007669"/>
    <property type="project" value="UniProtKB-EC"/>
</dbReference>
<comment type="catalytic activity">
    <reaction evidence="10">
        <text>citrate = D-threo-isocitrate</text>
        <dbReference type="Rhea" id="RHEA:10336"/>
        <dbReference type="ChEBI" id="CHEBI:15562"/>
        <dbReference type="ChEBI" id="CHEBI:16947"/>
        <dbReference type="EC" id="4.2.1.3"/>
    </reaction>
</comment>
<keyword evidence="7" id="KW-0408">Iron</keyword>
<reference evidence="15 16" key="1">
    <citation type="journal article" date="2018" name="ISME J.">
        <title>Endosymbiont genomes yield clues of tubeworm success.</title>
        <authorList>
            <person name="Li Y."/>
            <person name="Liles M.R."/>
            <person name="Halanych K.M."/>
        </authorList>
    </citation>
    <scope>NUCLEOTIDE SEQUENCE [LARGE SCALE GENOMIC DNA]</scope>
    <source>
        <strain evidence="15">A1462</strain>
    </source>
</reference>
<dbReference type="EMBL" id="QFXE01000011">
    <property type="protein sequence ID" value="RDH85829.1"/>
    <property type="molecule type" value="Genomic_DNA"/>
</dbReference>
<organism evidence="15 16">
    <name type="scientific">endosymbiont of Escarpia spicata</name>
    <dbReference type="NCBI Taxonomy" id="2200908"/>
    <lineage>
        <taxon>Bacteria</taxon>
        <taxon>Pseudomonadati</taxon>
        <taxon>Pseudomonadota</taxon>
        <taxon>Gammaproteobacteria</taxon>
        <taxon>sulfur-oxidizing symbionts</taxon>
    </lineage>
</organism>
<feature type="domain" description="Aconitase A/isopropylmalate dehydratase small subunit swivel" evidence="14">
    <location>
        <begin position="507"/>
        <end position="578"/>
    </location>
</feature>
<dbReference type="PROSITE" id="PS01244">
    <property type="entry name" value="ACONITASE_2"/>
    <property type="match status" value="1"/>
</dbReference>
<dbReference type="Gene3D" id="3.30.499.10">
    <property type="entry name" value="Aconitase, domain 3"/>
    <property type="match status" value="2"/>
</dbReference>
<keyword evidence="8" id="KW-0411">Iron-sulfur</keyword>
<evidence type="ECO:0000313" key="15">
    <source>
        <dbReference type="EMBL" id="RDH85829.1"/>
    </source>
</evidence>
<comment type="caution">
    <text evidence="15">The sequence shown here is derived from an EMBL/GenBank/DDBJ whole genome shotgun (WGS) entry which is preliminary data.</text>
</comment>